<dbReference type="RefSeq" id="WP_378067752.1">
    <property type="nucleotide sequence ID" value="NZ_JBHSBL010000016.1"/>
</dbReference>
<reference evidence="2" key="1">
    <citation type="journal article" date="2019" name="Int. J. Syst. Evol. Microbiol.">
        <title>The Global Catalogue of Microorganisms (GCM) 10K type strain sequencing project: providing services to taxonomists for standard genome sequencing and annotation.</title>
        <authorList>
            <consortium name="The Broad Institute Genomics Platform"/>
            <consortium name="The Broad Institute Genome Sequencing Center for Infectious Disease"/>
            <person name="Wu L."/>
            <person name="Ma J."/>
        </authorList>
    </citation>
    <scope>NUCLEOTIDE SEQUENCE [LARGE SCALE GENOMIC DNA]</scope>
    <source>
        <strain evidence="2">TBRC 5832</strain>
    </source>
</reference>
<gene>
    <name evidence="1" type="ORF">ACFO0C_17720</name>
</gene>
<dbReference type="EMBL" id="JBHSBL010000016">
    <property type="protein sequence ID" value="MFC4066780.1"/>
    <property type="molecule type" value="Genomic_DNA"/>
</dbReference>
<proteinExistence type="predicted"/>
<accession>A0ABV8IYI7</accession>
<protein>
    <submittedName>
        <fullName evidence="1">Uncharacterized protein</fullName>
    </submittedName>
</protein>
<dbReference type="Proteomes" id="UP001595867">
    <property type="component" value="Unassembled WGS sequence"/>
</dbReference>
<name>A0ABV8IYI7_9ACTN</name>
<keyword evidence="2" id="KW-1185">Reference proteome</keyword>
<evidence type="ECO:0000313" key="2">
    <source>
        <dbReference type="Proteomes" id="UP001595867"/>
    </source>
</evidence>
<comment type="caution">
    <text evidence="1">The sequence shown here is derived from an EMBL/GenBank/DDBJ whole genome shotgun (WGS) entry which is preliminary data.</text>
</comment>
<organism evidence="1 2">
    <name type="scientific">Actinoplanes subglobosus</name>
    <dbReference type="NCBI Taxonomy" id="1547892"/>
    <lineage>
        <taxon>Bacteria</taxon>
        <taxon>Bacillati</taxon>
        <taxon>Actinomycetota</taxon>
        <taxon>Actinomycetes</taxon>
        <taxon>Micromonosporales</taxon>
        <taxon>Micromonosporaceae</taxon>
        <taxon>Actinoplanes</taxon>
    </lineage>
</organism>
<evidence type="ECO:0000313" key="1">
    <source>
        <dbReference type="EMBL" id="MFC4066780.1"/>
    </source>
</evidence>
<sequence>MTFDTSDEALRAERDRDDVSYVALLTRPHEAYNPHHLVRDVMALLMEKGLHPDLPAGSVPRRALAEVAATDLLRSFGILPAGGVDVIDRRNAPDPHER</sequence>